<sequence length="65" mass="7561">MQVEVPCPKCGKTRMNFPRPQPLDSDIITCYHCDFELGTYGTIKRKMALFMDRLIQSKAKPVRKQ</sequence>
<dbReference type="EMBL" id="CP006877">
    <property type="protein sequence ID" value="AJD41107.1"/>
    <property type="molecule type" value="Genomic_DNA"/>
</dbReference>
<evidence type="ECO:0000313" key="1">
    <source>
        <dbReference type="EMBL" id="AJD41107.1"/>
    </source>
</evidence>
<evidence type="ECO:0000313" key="2">
    <source>
        <dbReference type="Proteomes" id="UP000031368"/>
    </source>
</evidence>
<keyword evidence="2" id="KW-1185">Reference proteome</keyword>
<dbReference type="HOGENOM" id="CLU_205974_0_0_5"/>
<reference evidence="1 2" key="1">
    <citation type="submission" date="2013-11" db="EMBL/GenBank/DDBJ databases">
        <title>Complete genome sequence of Rhizobium gallicum bv. gallicum R602.</title>
        <authorList>
            <person name="Bustos P."/>
            <person name="Santamaria R.I."/>
            <person name="Lozano L."/>
            <person name="Acosta J.L."/>
            <person name="Ormeno-Orrillo E."/>
            <person name="Rogel M.A."/>
            <person name="Romero D."/>
            <person name="Cevallos M.A."/>
            <person name="Martinez-Romero E."/>
            <person name="Gonzalez V."/>
        </authorList>
    </citation>
    <scope>NUCLEOTIDE SEQUENCE [LARGE SCALE GENOMIC DNA]</scope>
    <source>
        <strain evidence="1 2">R602</strain>
    </source>
</reference>
<dbReference type="RefSeq" id="WP_082046510.1">
    <property type="nucleotide sequence ID" value="NZ_CP006877.1"/>
</dbReference>
<dbReference type="KEGG" id="rga:RGR602_CH01772"/>
<accession>A0A0B4X3K4</accession>
<protein>
    <submittedName>
        <fullName evidence="1">Uncharacterized protein</fullName>
    </submittedName>
</protein>
<organism evidence="1 2">
    <name type="scientific">Rhizobium gallicum bv. gallicum R602sp</name>
    <dbReference type="NCBI Taxonomy" id="1041138"/>
    <lineage>
        <taxon>Bacteria</taxon>
        <taxon>Pseudomonadati</taxon>
        <taxon>Pseudomonadota</taxon>
        <taxon>Alphaproteobacteria</taxon>
        <taxon>Hyphomicrobiales</taxon>
        <taxon>Rhizobiaceae</taxon>
        <taxon>Rhizobium/Agrobacterium group</taxon>
        <taxon>Rhizobium</taxon>
    </lineage>
</organism>
<dbReference type="Proteomes" id="UP000031368">
    <property type="component" value="Chromosome"/>
</dbReference>
<proteinExistence type="predicted"/>
<name>A0A0B4X3K4_9HYPH</name>
<gene>
    <name evidence="1" type="ORF">RGR602_CH01772</name>
</gene>
<dbReference type="AlphaFoldDB" id="A0A0B4X3K4"/>